<accession>A0A023B968</accession>
<dbReference type="GeneID" id="22911981"/>
<evidence type="ECO:0000313" key="1">
    <source>
        <dbReference type="EMBL" id="EZG70944.1"/>
    </source>
</evidence>
<sequence>MVRSARELEVCEPLTGQLAEHLRSSRAWRVFCAGVGPGNAWVERVDFLGCAGDPISFLLSGQNLLSYVPRLLRLAEQPELRAISVLYCHFLVAFAEAAHYVAQCTRELNLLLPVTAILSQQMWKPGGELYPVVPCGLTEFQLPPVRDQIASDQIGSDHDKTGHDYPGLDQVGSRTGSLDASSEAVWPEFLGGGSLVGELVAVETEDGCRRPGIIISQSGDAIQVVHRQAPLDGAAGVRDTPIVGLFLNKPTGAALESSKTAECKMPGTQSKLATVADKTTTAAVGPTATPVGTITTAMGTSDKVAAWLSRVRFNALPLVVPFRLVRFMFRAMQCRVRCLDVSLNLLTFFSLPFLQTLGGGELSQSDAMEMVEDAALMWKTELSAGARGEKGADPKERALMGLGVQSFPSMRLDVEEDAELFASVYTHHIERLDSGTCRPPIARVLEVKANVWETVSPREGALGLRKVFEKLGEGLDTVNVFARTNLPTAVRLALVLSQSDLVAHDRPTVVVYCASGDLADSVSSLLWDDVLEPFAAKPIQKEPLSVSQRWKAIDTSQLVFLGHQDALQQPPLAPQPLTTIRGGDKTQPLYLWATRLTYAGWLAIPFRAACLHILTLFRDQILAANALHASTHALLNQLPGFQDLPGPPAPWNSFLDTAKLLISRLGTGDPCLPHESQLRYYEHILAAAKLFIESPAIEATQHLRQLYLTKAKPDTAILPAADLLRPHHMVHLLQYKTRMRTLCFTCEGPTKTVSPFIQNMIDHQSSNQAYPPR</sequence>
<comment type="caution">
    <text evidence="1">The sequence shown here is derived from an EMBL/GenBank/DDBJ whole genome shotgun (WGS) entry which is preliminary data.</text>
</comment>
<dbReference type="Proteomes" id="UP000019763">
    <property type="component" value="Unassembled WGS sequence"/>
</dbReference>
<reference evidence="1" key="1">
    <citation type="submission" date="2013-12" db="EMBL/GenBank/DDBJ databases">
        <authorList>
            <person name="Omoto C.K."/>
            <person name="Sibley D."/>
            <person name="Venepally P."/>
            <person name="Hadjithomas M."/>
            <person name="Karamycheva S."/>
            <person name="Brunk B."/>
            <person name="Roos D."/>
            <person name="Caler E."/>
            <person name="Lorenzi H."/>
        </authorList>
    </citation>
    <scope>NUCLEOTIDE SEQUENCE</scope>
</reference>
<name>A0A023B968_GRENI</name>
<dbReference type="VEuPathDB" id="CryptoDB:GNI_053930"/>
<evidence type="ECO:0000313" key="2">
    <source>
        <dbReference type="Proteomes" id="UP000019763"/>
    </source>
</evidence>
<dbReference type="RefSeq" id="XP_011129859.1">
    <property type="nucleotide sequence ID" value="XM_011131557.1"/>
</dbReference>
<keyword evidence="2" id="KW-1185">Reference proteome</keyword>
<organism evidence="1 2">
    <name type="scientific">Gregarina niphandrodes</name>
    <name type="common">Septate eugregarine</name>
    <dbReference type="NCBI Taxonomy" id="110365"/>
    <lineage>
        <taxon>Eukaryota</taxon>
        <taxon>Sar</taxon>
        <taxon>Alveolata</taxon>
        <taxon>Apicomplexa</taxon>
        <taxon>Conoidasida</taxon>
        <taxon>Gregarinasina</taxon>
        <taxon>Eugregarinorida</taxon>
        <taxon>Gregarinidae</taxon>
        <taxon>Gregarina</taxon>
    </lineage>
</organism>
<protein>
    <submittedName>
        <fullName evidence="1">Uncharacterized protein</fullName>
    </submittedName>
</protein>
<proteinExistence type="predicted"/>
<dbReference type="EMBL" id="AFNH02000412">
    <property type="protein sequence ID" value="EZG70944.1"/>
    <property type="molecule type" value="Genomic_DNA"/>
</dbReference>
<gene>
    <name evidence="1" type="ORF">GNI_053930</name>
</gene>
<dbReference type="AlphaFoldDB" id="A0A023B968"/>